<accession>A0A6A6AQ70</accession>
<dbReference type="InterPro" id="IPR021851">
    <property type="entry name" value="DUF3455"/>
</dbReference>
<sequence length="239" mass="25274">MLFSTLSTAVASLALFTGSVSAVPTPNTAVYKPAKDLSRLAKLFPQSDLPSPTDGQVLKYVALGLGTQNYTCLTGDENAVPGTTGALATLYDIGTSLNYDPIAKWKIGSISALALSLSVRPQQLDLNLRSQGFEHMIGHHFFNGSTPTFSLDQLAQPYPVARVAKVAETDPPKSACPGNQGEGAIKWLLLTDTVGISQGGINTVYRVETAGGNKSATCKGKKATFEVAYAAQYWIFGPK</sequence>
<keyword evidence="1" id="KW-0732">Signal</keyword>
<dbReference type="AlphaFoldDB" id="A0A6A6AQ70"/>
<evidence type="ECO:0008006" key="4">
    <source>
        <dbReference type="Google" id="ProtNLM"/>
    </source>
</evidence>
<proteinExistence type="predicted"/>
<reference evidence="2" key="1">
    <citation type="journal article" date="2020" name="Stud. Mycol.">
        <title>101 Dothideomycetes genomes: a test case for predicting lifestyles and emergence of pathogens.</title>
        <authorList>
            <person name="Haridas S."/>
            <person name="Albert R."/>
            <person name="Binder M."/>
            <person name="Bloem J."/>
            <person name="Labutti K."/>
            <person name="Salamov A."/>
            <person name="Andreopoulos B."/>
            <person name="Baker S."/>
            <person name="Barry K."/>
            <person name="Bills G."/>
            <person name="Bluhm B."/>
            <person name="Cannon C."/>
            <person name="Castanera R."/>
            <person name="Culley D."/>
            <person name="Daum C."/>
            <person name="Ezra D."/>
            <person name="Gonzalez J."/>
            <person name="Henrissat B."/>
            <person name="Kuo A."/>
            <person name="Liang C."/>
            <person name="Lipzen A."/>
            <person name="Lutzoni F."/>
            <person name="Magnuson J."/>
            <person name="Mondo S."/>
            <person name="Nolan M."/>
            <person name="Ohm R."/>
            <person name="Pangilinan J."/>
            <person name="Park H.-J."/>
            <person name="Ramirez L."/>
            <person name="Alfaro M."/>
            <person name="Sun H."/>
            <person name="Tritt A."/>
            <person name="Yoshinaga Y."/>
            <person name="Zwiers L.-H."/>
            <person name="Turgeon B."/>
            <person name="Goodwin S."/>
            <person name="Spatafora J."/>
            <person name="Crous P."/>
            <person name="Grigoriev I."/>
        </authorList>
    </citation>
    <scope>NUCLEOTIDE SEQUENCE</scope>
    <source>
        <strain evidence="2">CBS 119687</strain>
    </source>
</reference>
<organism evidence="2 3">
    <name type="scientific">Dothidotthia symphoricarpi CBS 119687</name>
    <dbReference type="NCBI Taxonomy" id="1392245"/>
    <lineage>
        <taxon>Eukaryota</taxon>
        <taxon>Fungi</taxon>
        <taxon>Dikarya</taxon>
        <taxon>Ascomycota</taxon>
        <taxon>Pezizomycotina</taxon>
        <taxon>Dothideomycetes</taxon>
        <taxon>Pleosporomycetidae</taxon>
        <taxon>Pleosporales</taxon>
        <taxon>Dothidotthiaceae</taxon>
        <taxon>Dothidotthia</taxon>
    </lineage>
</organism>
<dbReference type="Proteomes" id="UP000799771">
    <property type="component" value="Unassembled WGS sequence"/>
</dbReference>
<dbReference type="Pfam" id="PF11937">
    <property type="entry name" value="DUF3455"/>
    <property type="match status" value="1"/>
</dbReference>
<dbReference type="OrthoDB" id="1859733at2759"/>
<evidence type="ECO:0000256" key="1">
    <source>
        <dbReference type="SAM" id="SignalP"/>
    </source>
</evidence>
<dbReference type="RefSeq" id="XP_033528073.1">
    <property type="nucleotide sequence ID" value="XM_033666407.1"/>
</dbReference>
<dbReference type="PANTHER" id="PTHR35567:SF1">
    <property type="entry name" value="CONSERVED FUNGAL PROTEIN (AFU_ORTHOLOGUE AFUA_1G14230)"/>
    <property type="match status" value="1"/>
</dbReference>
<dbReference type="PANTHER" id="PTHR35567">
    <property type="entry name" value="MALATE DEHYDROGENASE (AFU_ORTHOLOGUE AFUA_2G13800)"/>
    <property type="match status" value="1"/>
</dbReference>
<dbReference type="GeneID" id="54406839"/>
<evidence type="ECO:0000313" key="3">
    <source>
        <dbReference type="Proteomes" id="UP000799771"/>
    </source>
</evidence>
<gene>
    <name evidence="2" type="ORF">P153DRAFT_352955</name>
</gene>
<feature type="chain" id="PRO_5025601909" description="Malate dehydrogenase" evidence="1">
    <location>
        <begin position="23"/>
        <end position="239"/>
    </location>
</feature>
<keyword evidence="3" id="KW-1185">Reference proteome</keyword>
<name>A0A6A6AQ70_9PLEO</name>
<evidence type="ECO:0000313" key="2">
    <source>
        <dbReference type="EMBL" id="KAF2133686.1"/>
    </source>
</evidence>
<feature type="signal peptide" evidence="1">
    <location>
        <begin position="1"/>
        <end position="22"/>
    </location>
</feature>
<protein>
    <recommendedName>
        <fullName evidence="4">Malate dehydrogenase</fullName>
    </recommendedName>
</protein>
<dbReference type="EMBL" id="ML977498">
    <property type="protein sequence ID" value="KAF2133686.1"/>
    <property type="molecule type" value="Genomic_DNA"/>
</dbReference>